<dbReference type="OMA" id="ASCCHAS"/>
<name>I1IDS9_BRADI</name>
<dbReference type="PROSITE" id="PS51257">
    <property type="entry name" value="PROKAR_LIPOPROTEIN"/>
    <property type="match status" value="1"/>
</dbReference>
<evidence type="ECO:0000256" key="1">
    <source>
        <dbReference type="SAM" id="SignalP"/>
    </source>
</evidence>
<evidence type="ECO:0000313" key="2">
    <source>
        <dbReference type="EMBL" id="KQK01306.1"/>
    </source>
</evidence>
<feature type="signal peptide" evidence="1">
    <location>
        <begin position="1"/>
        <end position="23"/>
    </location>
</feature>
<dbReference type="Proteomes" id="UP000008810">
    <property type="component" value="Chromosome 3"/>
</dbReference>
<dbReference type="HOGENOM" id="CLU_178027_0_0_1"/>
<evidence type="ECO:0000313" key="4">
    <source>
        <dbReference type="Proteomes" id="UP000008810"/>
    </source>
</evidence>
<dbReference type="Gramene" id="KQK01306">
    <property type="protein sequence ID" value="KQK01306"/>
    <property type="gene ID" value="BRADI_3g55050v3"/>
</dbReference>
<gene>
    <name evidence="2" type="ORF">BRADI_3g55050v3</name>
</gene>
<sequence>MAARSASVLVLALLVISCCHCRASRDAPGDLKTEEKEAVRRPMADPSCFLFKGQMCTVESCTDHCLMVGLGTDVGFCSFRANEMQMYCCCPIPDPLKRPARPMT</sequence>
<evidence type="ECO:0000313" key="3">
    <source>
        <dbReference type="EnsemblPlants" id="KQK01306"/>
    </source>
</evidence>
<reference evidence="3" key="3">
    <citation type="submission" date="2018-08" db="UniProtKB">
        <authorList>
            <consortium name="EnsemblPlants"/>
        </authorList>
    </citation>
    <scope>IDENTIFICATION</scope>
    <source>
        <strain evidence="3">cv. Bd21</strain>
    </source>
</reference>
<dbReference type="AlphaFoldDB" id="I1IDS9"/>
<reference evidence="2 3" key="1">
    <citation type="journal article" date="2010" name="Nature">
        <title>Genome sequencing and analysis of the model grass Brachypodium distachyon.</title>
        <authorList>
            <consortium name="International Brachypodium Initiative"/>
        </authorList>
    </citation>
    <scope>NUCLEOTIDE SEQUENCE [LARGE SCALE GENOMIC DNA]</scope>
    <source>
        <strain evidence="2 3">Bd21</strain>
    </source>
</reference>
<dbReference type="EMBL" id="CM000882">
    <property type="protein sequence ID" value="KQK01306.1"/>
    <property type="molecule type" value="Genomic_DNA"/>
</dbReference>
<keyword evidence="1" id="KW-0732">Signal</keyword>
<evidence type="ECO:0008006" key="5">
    <source>
        <dbReference type="Google" id="ProtNLM"/>
    </source>
</evidence>
<reference evidence="2" key="2">
    <citation type="submission" date="2017-06" db="EMBL/GenBank/DDBJ databases">
        <title>WGS assembly of Brachypodium distachyon.</title>
        <authorList>
            <consortium name="The International Brachypodium Initiative"/>
            <person name="Lucas S."/>
            <person name="Harmon-Smith M."/>
            <person name="Lail K."/>
            <person name="Tice H."/>
            <person name="Grimwood J."/>
            <person name="Bruce D."/>
            <person name="Barry K."/>
            <person name="Shu S."/>
            <person name="Lindquist E."/>
            <person name="Wang M."/>
            <person name="Pitluck S."/>
            <person name="Vogel J.P."/>
            <person name="Garvin D.F."/>
            <person name="Mockler T.C."/>
            <person name="Schmutz J."/>
            <person name="Rokhsar D."/>
            <person name="Bevan M.W."/>
        </authorList>
    </citation>
    <scope>NUCLEOTIDE SEQUENCE</scope>
    <source>
        <strain evidence="2">Bd21</strain>
    </source>
</reference>
<feature type="chain" id="PRO_5014095207" description="Knottin scorpion toxin-like domain-containing protein" evidence="1">
    <location>
        <begin position="24"/>
        <end position="104"/>
    </location>
</feature>
<keyword evidence="4" id="KW-1185">Reference proteome</keyword>
<protein>
    <recommendedName>
        <fullName evidence="5">Knottin scorpion toxin-like domain-containing protein</fullName>
    </recommendedName>
</protein>
<dbReference type="EnsemblPlants" id="KQK01306">
    <property type="protein sequence ID" value="KQK01306"/>
    <property type="gene ID" value="BRADI_3g55050v3"/>
</dbReference>
<accession>I1IDS9</accession>
<proteinExistence type="predicted"/>
<organism evidence="2">
    <name type="scientific">Brachypodium distachyon</name>
    <name type="common">Purple false brome</name>
    <name type="synonym">Trachynia distachya</name>
    <dbReference type="NCBI Taxonomy" id="15368"/>
    <lineage>
        <taxon>Eukaryota</taxon>
        <taxon>Viridiplantae</taxon>
        <taxon>Streptophyta</taxon>
        <taxon>Embryophyta</taxon>
        <taxon>Tracheophyta</taxon>
        <taxon>Spermatophyta</taxon>
        <taxon>Magnoliopsida</taxon>
        <taxon>Liliopsida</taxon>
        <taxon>Poales</taxon>
        <taxon>Poaceae</taxon>
        <taxon>BOP clade</taxon>
        <taxon>Pooideae</taxon>
        <taxon>Stipodae</taxon>
        <taxon>Brachypodieae</taxon>
        <taxon>Brachypodium</taxon>
    </lineage>
</organism>
<dbReference type="InParanoid" id="I1IDS9"/>